<name>A0A3L8DJW3_OOCBI</name>
<evidence type="ECO:0000256" key="8">
    <source>
        <dbReference type="ARBA" id="ARBA00023170"/>
    </source>
</evidence>
<reference evidence="11" key="2">
    <citation type="submission" date="2018-07" db="EMBL/GenBank/DDBJ databases">
        <authorList>
            <person name="Mckenzie S.K."/>
            <person name="Kronauer D.J.C."/>
        </authorList>
    </citation>
    <scope>NUCLEOTIDE SEQUENCE</scope>
    <source>
        <strain evidence="11">Clonal line C1</strain>
    </source>
</reference>
<keyword evidence="8 10" id="KW-0675">Receptor</keyword>
<keyword evidence="4 10" id="KW-0812">Transmembrane</keyword>
<evidence type="ECO:0000256" key="9">
    <source>
        <dbReference type="ARBA" id="ARBA00023224"/>
    </source>
</evidence>
<dbReference type="Proteomes" id="UP000279307">
    <property type="component" value="Chromosome 7"/>
</dbReference>
<dbReference type="PANTHER" id="PTHR21137:SF35">
    <property type="entry name" value="ODORANT RECEPTOR 19A-RELATED"/>
    <property type="match status" value="1"/>
</dbReference>
<evidence type="ECO:0000256" key="2">
    <source>
        <dbReference type="ARBA" id="ARBA00022475"/>
    </source>
</evidence>
<comment type="caution">
    <text evidence="11">The sequence shown here is derived from an EMBL/GenBank/DDBJ whole genome shotgun (WGS) entry which is preliminary data.</text>
</comment>
<evidence type="ECO:0000256" key="4">
    <source>
        <dbReference type="ARBA" id="ARBA00022692"/>
    </source>
</evidence>
<sequence>MDTSERSGYRDFEWAVKLNRFSLKLLGLWPMTEDNVPENIMYKSRPLIIILILTFGFLVPSIHSLIRIRSNIMLLIDNLQYTLPTITCAIRVVVFWWKKEAVTSLLNMVAEDWLKIKSAQERSKMIGKAQTARIIITCAYGAMMIAFIFTGILPIFGISARYLTNTSDPDKLLPFQTYYLYDVTKRPQYEFTFIVQILCMVFGVMSYTGIDNLLGLLVFHISGQFDILRNRIMHMNDYIDFRDSVRSSVIDHTRLLRAIAIIEDTFNIILLALFLYFGILFACYGFLIISVIEKGNDLSVTRFIYLVCILINTFGHMCVYCAVGEILVAQCEHIHYTVYNYKWYTLDPRNVKVLLFLMVRSSKPTYLTAGKIFPMTMSTFCSLIKTSASYISVLLTTKT</sequence>
<dbReference type="AlphaFoldDB" id="A0A3L8DJW3"/>
<feature type="transmembrane region" description="Helical" evidence="10">
    <location>
        <begin position="303"/>
        <end position="323"/>
    </location>
</feature>
<dbReference type="PANTHER" id="PTHR21137">
    <property type="entry name" value="ODORANT RECEPTOR"/>
    <property type="match status" value="1"/>
</dbReference>
<organism evidence="11">
    <name type="scientific">Ooceraea biroi</name>
    <name type="common">Clonal raider ant</name>
    <name type="synonym">Cerapachys biroi</name>
    <dbReference type="NCBI Taxonomy" id="2015173"/>
    <lineage>
        <taxon>Eukaryota</taxon>
        <taxon>Metazoa</taxon>
        <taxon>Ecdysozoa</taxon>
        <taxon>Arthropoda</taxon>
        <taxon>Hexapoda</taxon>
        <taxon>Insecta</taxon>
        <taxon>Pterygota</taxon>
        <taxon>Neoptera</taxon>
        <taxon>Endopterygota</taxon>
        <taxon>Hymenoptera</taxon>
        <taxon>Apocrita</taxon>
        <taxon>Aculeata</taxon>
        <taxon>Formicoidea</taxon>
        <taxon>Formicidae</taxon>
        <taxon>Dorylinae</taxon>
        <taxon>Ooceraea</taxon>
    </lineage>
</organism>
<comment type="subcellular location">
    <subcellularLocation>
        <location evidence="1 10">Cell membrane</location>
        <topology evidence="1 10">Multi-pass membrane protein</topology>
    </subcellularLocation>
</comment>
<dbReference type="GO" id="GO:0004984">
    <property type="term" value="F:olfactory receptor activity"/>
    <property type="evidence" value="ECO:0007669"/>
    <property type="project" value="InterPro"/>
</dbReference>
<accession>A0A3L8DJW3</accession>
<keyword evidence="9 10" id="KW-0807">Transducer</keyword>
<feature type="transmembrane region" description="Helical" evidence="10">
    <location>
        <begin position="47"/>
        <end position="66"/>
    </location>
</feature>
<dbReference type="Pfam" id="PF02949">
    <property type="entry name" value="7tm_6"/>
    <property type="match status" value="1"/>
</dbReference>
<evidence type="ECO:0000256" key="3">
    <source>
        <dbReference type="ARBA" id="ARBA00022606"/>
    </source>
</evidence>
<dbReference type="GO" id="GO:0007165">
    <property type="term" value="P:signal transduction"/>
    <property type="evidence" value="ECO:0007669"/>
    <property type="project" value="UniProtKB-KW"/>
</dbReference>
<dbReference type="GO" id="GO:0005549">
    <property type="term" value="F:odorant binding"/>
    <property type="evidence" value="ECO:0007669"/>
    <property type="project" value="InterPro"/>
</dbReference>
<evidence type="ECO:0000256" key="7">
    <source>
        <dbReference type="ARBA" id="ARBA00023136"/>
    </source>
</evidence>
<protein>
    <recommendedName>
        <fullName evidence="10">Odorant receptor</fullName>
    </recommendedName>
</protein>
<evidence type="ECO:0000256" key="6">
    <source>
        <dbReference type="ARBA" id="ARBA00022989"/>
    </source>
</evidence>
<feature type="transmembrane region" description="Helical" evidence="10">
    <location>
        <begin position="134"/>
        <end position="158"/>
    </location>
</feature>
<feature type="transmembrane region" description="Helical" evidence="10">
    <location>
        <begin position="266"/>
        <end position="291"/>
    </location>
</feature>
<dbReference type="OrthoDB" id="7634903at2759"/>
<gene>
    <name evidence="11" type="ORF">DMN91_007239</name>
</gene>
<proteinExistence type="inferred from homology"/>
<keyword evidence="5 10" id="KW-0552">Olfaction</keyword>
<dbReference type="InterPro" id="IPR004117">
    <property type="entry name" value="7tm6_olfct_rcpt"/>
</dbReference>
<dbReference type="EMBL" id="QOIP01000007">
    <property type="protein sequence ID" value="RLU20626.1"/>
    <property type="molecule type" value="Genomic_DNA"/>
</dbReference>
<keyword evidence="2" id="KW-1003">Cell membrane</keyword>
<evidence type="ECO:0000256" key="10">
    <source>
        <dbReference type="RuleBase" id="RU351113"/>
    </source>
</evidence>
<keyword evidence="6 10" id="KW-1133">Transmembrane helix</keyword>
<evidence type="ECO:0000256" key="1">
    <source>
        <dbReference type="ARBA" id="ARBA00004651"/>
    </source>
</evidence>
<dbReference type="GO" id="GO:0005886">
    <property type="term" value="C:plasma membrane"/>
    <property type="evidence" value="ECO:0007669"/>
    <property type="project" value="UniProtKB-SubCell"/>
</dbReference>
<evidence type="ECO:0000256" key="5">
    <source>
        <dbReference type="ARBA" id="ARBA00022725"/>
    </source>
</evidence>
<reference evidence="11" key="1">
    <citation type="journal article" date="2018" name="Genome Res.">
        <title>The genomic architecture and molecular evolution of ant odorant receptors.</title>
        <authorList>
            <person name="McKenzie S.K."/>
            <person name="Kronauer D.J.C."/>
        </authorList>
    </citation>
    <scope>NUCLEOTIDE SEQUENCE [LARGE SCALE GENOMIC DNA]</scope>
    <source>
        <strain evidence="11">Clonal line C1</strain>
    </source>
</reference>
<evidence type="ECO:0000313" key="11">
    <source>
        <dbReference type="EMBL" id="RLU20626.1"/>
    </source>
</evidence>
<comment type="caution">
    <text evidence="10">Lacks conserved residue(s) required for the propagation of feature annotation.</text>
</comment>
<comment type="similarity">
    <text evidence="10">Belongs to the insect chemoreceptor superfamily. Heteromeric odorant receptor channel (TC 1.A.69) family.</text>
</comment>
<keyword evidence="3 10" id="KW-0716">Sensory transduction</keyword>
<keyword evidence="7 10" id="KW-0472">Membrane</keyword>
<feature type="transmembrane region" description="Helical" evidence="10">
    <location>
        <begin position="193"/>
        <end position="219"/>
    </location>
</feature>